<feature type="region of interest" description="Disordered" evidence="1">
    <location>
        <begin position="1"/>
        <end position="79"/>
    </location>
</feature>
<dbReference type="Proteomes" id="UP000332933">
    <property type="component" value="Unassembled WGS sequence"/>
</dbReference>
<dbReference type="OrthoDB" id="79800at2759"/>
<sequence>MVGILSPIPQPNQMQGDSNGMRAVTPIAATPALLGSSTTAETVSSNGALSSTGTESQENTDDEPENASTDKPSDDKDSSWGTVRNIAIAAAVGAAAVPVAGLAAGACVPWAMSTFGTVIAGVGTIHAPMSAWGLAATLQYTAATFATTSAAATGASVAAVGAATGGKIRSGMAMAASATAHGAGLVASAVTNAALGAVAAAKPTAAQT</sequence>
<protein>
    <submittedName>
        <fullName evidence="3">Aste57867_18666 protein</fullName>
    </submittedName>
</protein>
<dbReference type="AlphaFoldDB" id="A0A485LEI9"/>
<organism evidence="3 4">
    <name type="scientific">Aphanomyces stellatus</name>
    <dbReference type="NCBI Taxonomy" id="120398"/>
    <lineage>
        <taxon>Eukaryota</taxon>
        <taxon>Sar</taxon>
        <taxon>Stramenopiles</taxon>
        <taxon>Oomycota</taxon>
        <taxon>Saprolegniomycetes</taxon>
        <taxon>Saprolegniales</taxon>
        <taxon>Verrucalvaceae</taxon>
        <taxon>Aphanomyces</taxon>
    </lineage>
</organism>
<evidence type="ECO:0000256" key="1">
    <source>
        <dbReference type="SAM" id="MobiDB-lite"/>
    </source>
</evidence>
<gene>
    <name evidence="3" type="primary">Aste57867_18666</name>
    <name evidence="2" type="ORF">As57867_018604</name>
    <name evidence="3" type="ORF">ASTE57867_18666</name>
</gene>
<reference evidence="2" key="2">
    <citation type="submission" date="2019-06" db="EMBL/GenBank/DDBJ databases">
        <title>Genomics analysis of Aphanomyces spp. identifies a new class of oomycete effector associated with host adaptation.</title>
        <authorList>
            <person name="Gaulin E."/>
        </authorList>
    </citation>
    <scope>NUCLEOTIDE SEQUENCE</scope>
    <source>
        <strain evidence="2">CBS 578.67</strain>
    </source>
</reference>
<name>A0A485LEI9_9STRA</name>
<keyword evidence="4" id="KW-1185">Reference proteome</keyword>
<reference evidence="3 4" key="1">
    <citation type="submission" date="2019-03" db="EMBL/GenBank/DDBJ databases">
        <authorList>
            <person name="Gaulin E."/>
            <person name="Dumas B."/>
        </authorList>
    </citation>
    <scope>NUCLEOTIDE SEQUENCE [LARGE SCALE GENOMIC DNA]</scope>
    <source>
        <strain evidence="3">CBS 568.67</strain>
    </source>
</reference>
<evidence type="ECO:0000313" key="2">
    <source>
        <dbReference type="EMBL" id="KAF0689925.1"/>
    </source>
</evidence>
<accession>A0A485LEI9</accession>
<evidence type="ECO:0000313" key="4">
    <source>
        <dbReference type="Proteomes" id="UP000332933"/>
    </source>
</evidence>
<dbReference type="EMBL" id="CAADRA010006424">
    <property type="protein sequence ID" value="VFT95401.1"/>
    <property type="molecule type" value="Genomic_DNA"/>
</dbReference>
<proteinExistence type="predicted"/>
<evidence type="ECO:0000313" key="3">
    <source>
        <dbReference type="EMBL" id="VFT95401.1"/>
    </source>
</evidence>
<feature type="compositionally biased region" description="Polar residues" evidence="1">
    <location>
        <begin position="35"/>
        <end position="57"/>
    </location>
</feature>
<dbReference type="EMBL" id="VJMH01006403">
    <property type="protein sequence ID" value="KAF0689925.1"/>
    <property type="molecule type" value="Genomic_DNA"/>
</dbReference>